<name>A0A1F5EJ15_9BACT</name>
<sequence length="91" mass="10417">MIQKITQTGEKIDLDNSPQAFQNIPQPFLKDFRSEDLAEDTNGRIFRMIGVAPVFCPCHYGKMVIFGYLEMDTRVSFFPNQAEGELRLAND</sequence>
<comment type="caution">
    <text evidence="1">The sequence shown here is derived from an EMBL/GenBank/DDBJ whole genome shotgun (WGS) entry which is preliminary data.</text>
</comment>
<proteinExistence type="predicted"/>
<dbReference type="Proteomes" id="UP000179003">
    <property type="component" value="Unassembled WGS sequence"/>
</dbReference>
<evidence type="ECO:0000313" key="1">
    <source>
        <dbReference type="EMBL" id="OGD67407.1"/>
    </source>
</evidence>
<evidence type="ECO:0000313" key="2">
    <source>
        <dbReference type="Proteomes" id="UP000179003"/>
    </source>
</evidence>
<reference evidence="1 2" key="1">
    <citation type="journal article" date="2016" name="Nat. Commun.">
        <title>Thousands of microbial genomes shed light on interconnected biogeochemical processes in an aquifer system.</title>
        <authorList>
            <person name="Anantharaman K."/>
            <person name="Brown C.T."/>
            <person name="Hug L.A."/>
            <person name="Sharon I."/>
            <person name="Castelle C.J."/>
            <person name="Probst A.J."/>
            <person name="Thomas B.C."/>
            <person name="Singh A."/>
            <person name="Wilkins M.J."/>
            <person name="Karaoz U."/>
            <person name="Brodie E.L."/>
            <person name="Williams K.H."/>
            <person name="Hubbard S.S."/>
            <person name="Banfield J.F."/>
        </authorList>
    </citation>
    <scope>NUCLEOTIDE SEQUENCE [LARGE SCALE GENOMIC DNA]</scope>
</reference>
<protein>
    <submittedName>
        <fullName evidence="1">Uncharacterized protein</fullName>
    </submittedName>
</protein>
<accession>A0A1F5EJ15</accession>
<dbReference type="AlphaFoldDB" id="A0A1F5EJ15"/>
<dbReference type="STRING" id="1797582.A2442_02785"/>
<dbReference type="EMBL" id="MFAE01000005">
    <property type="protein sequence ID" value="OGD67407.1"/>
    <property type="molecule type" value="Genomic_DNA"/>
</dbReference>
<gene>
    <name evidence="1" type="ORF">A2442_02785</name>
</gene>
<organism evidence="1 2">
    <name type="scientific">Candidatus Campbellbacteria bacterium RIFOXYC2_FULL_35_25</name>
    <dbReference type="NCBI Taxonomy" id="1797582"/>
    <lineage>
        <taxon>Bacteria</taxon>
        <taxon>Candidatus Campbelliibacteriota</taxon>
    </lineage>
</organism>